<evidence type="ECO:0000313" key="2">
    <source>
        <dbReference type="Proteomes" id="UP000014585"/>
    </source>
</evidence>
<proteinExistence type="predicted"/>
<name>S3JXR7_9ENTR</name>
<dbReference type="EMBL" id="ATDT01000010">
    <property type="protein sequence ID" value="EPF17819.1"/>
    <property type="molecule type" value="Genomic_DNA"/>
</dbReference>
<organism evidence="1 2">
    <name type="scientific">Cedecea davisae DSM 4568</name>
    <dbReference type="NCBI Taxonomy" id="566551"/>
    <lineage>
        <taxon>Bacteria</taxon>
        <taxon>Pseudomonadati</taxon>
        <taxon>Pseudomonadota</taxon>
        <taxon>Gammaproteobacteria</taxon>
        <taxon>Enterobacterales</taxon>
        <taxon>Enterobacteriaceae</taxon>
        <taxon>Cedecea</taxon>
    </lineage>
</organism>
<gene>
    <name evidence="1" type="ORF">HMPREF0201_01803</name>
</gene>
<dbReference type="HOGENOM" id="CLU_2988200_0_0_6"/>
<dbReference type="STRING" id="566551.HMPREF0201_01803"/>
<protein>
    <submittedName>
        <fullName evidence="1">Uncharacterized protein</fullName>
    </submittedName>
</protein>
<evidence type="ECO:0000313" key="1">
    <source>
        <dbReference type="EMBL" id="EPF17819.1"/>
    </source>
</evidence>
<accession>S3JXR7</accession>
<reference evidence="1 2" key="1">
    <citation type="submission" date="2013-04" db="EMBL/GenBank/DDBJ databases">
        <authorList>
            <person name="Weinstock G."/>
            <person name="Sodergren E."/>
            <person name="Lobos E.A."/>
            <person name="Fulton L."/>
            <person name="Fulton R."/>
            <person name="Courtney L."/>
            <person name="Fronick C."/>
            <person name="O'Laughlin M."/>
            <person name="Godfrey J."/>
            <person name="Wilson R.M."/>
            <person name="Miner T."/>
            <person name="Farmer C."/>
            <person name="Delehaunty K."/>
            <person name="Cordes M."/>
            <person name="Minx P."/>
            <person name="Tomlinson C."/>
            <person name="Chen J."/>
            <person name="Wollam A."/>
            <person name="Pepin K.H."/>
            <person name="Palsikar V.B."/>
            <person name="Zhang X."/>
            <person name="Suruliraj S."/>
            <person name="Perna N.T."/>
            <person name="Plunkett G."/>
            <person name="Warren W."/>
            <person name="Mitreva M."/>
            <person name="Mardis E.R."/>
            <person name="Wilson R.K."/>
        </authorList>
    </citation>
    <scope>NUCLEOTIDE SEQUENCE [LARGE SCALE GENOMIC DNA]</scope>
    <source>
        <strain evidence="1 2">DSM 4568</strain>
    </source>
</reference>
<sequence>MPDAGQIINLCYHDLFIYISEVLMLFNCFSPARRAFNNEGMLIKTSLHYVLSHQYSG</sequence>
<dbReference type="Proteomes" id="UP000014585">
    <property type="component" value="Unassembled WGS sequence"/>
</dbReference>
<dbReference type="AlphaFoldDB" id="S3JXR7"/>
<comment type="caution">
    <text evidence="1">The sequence shown here is derived from an EMBL/GenBank/DDBJ whole genome shotgun (WGS) entry which is preliminary data.</text>
</comment>